<dbReference type="Proteomes" id="UP000032309">
    <property type="component" value="Unassembled WGS sequence"/>
</dbReference>
<reference evidence="2" key="1">
    <citation type="journal article" date="2015" name="Genome Announc.">
        <title>Draft Genome Sequence of an Anaerobic Ammonium-Oxidizing Bacterium, "Candidatus Brocadia sinica".</title>
        <authorList>
            <person name="Oshiki M."/>
            <person name="Shinyako-Hata K."/>
            <person name="Satoh H."/>
            <person name="Okabe S."/>
        </authorList>
    </citation>
    <scope>NUCLEOTIDE SEQUENCE [LARGE SCALE GENOMIC DNA]</scope>
    <source>
        <strain evidence="2">JPN1</strain>
    </source>
</reference>
<accession>A0ABQ0K1T8</accession>
<keyword evidence="2" id="KW-1185">Reference proteome</keyword>
<organism evidence="1 2">
    <name type="scientific">Candidatus Brocadia sinica JPN1</name>
    <dbReference type="NCBI Taxonomy" id="1197129"/>
    <lineage>
        <taxon>Bacteria</taxon>
        <taxon>Pseudomonadati</taxon>
        <taxon>Planctomycetota</taxon>
        <taxon>Candidatus Brocadiia</taxon>
        <taxon>Candidatus Brocadiales</taxon>
        <taxon>Candidatus Brocadiaceae</taxon>
        <taxon>Candidatus Brocadia</taxon>
    </lineage>
</organism>
<proteinExistence type="predicted"/>
<dbReference type="EMBL" id="BAFN01000001">
    <property type="protein sequence ID" value="GAN35059.1"/>
    <property type="molecule type" value="Genomic_DNA"/>
</dbReference>
<evidence type="ECO:0000313" key="1">
    <source>
        <dbReference type="EMBL" id="GAN35059.1"/>
    </source>
</evidence>
<protein>
    <submittedName>
        <fullName evidence="1">Uncharacterized protein</fullName>
    </submittedName>
</protein>
<sequence length="157" mass="18223">MVHINNSYCPGKSKEIKDIIKVLATHLEDYHLLFRYTHELKTMLTKGCAEDFLENIIKERGLLIDKLVASKKYFDSLKEFPDIVDNSEWKLQTNELLQKIRQLLDATVSLDAENVFLMKQCIKDITLNLEKIKEGKYFISNLGKHINNTPFFVDVCG</sequence>
<gene>
    <name evidence="1" type="ORF">BROSI_A3605</name>
</gene>
<dbReference type="RefSeq" id="WP_052565017.1">
    <property type="nucleotide sequence ID" value="NZ_BAFN01000001.1"/>
</dbReference>
<evidence type="ECO:0000313" key="2">
    <source>
        <dbReference type="Proteomes" id="UP000032309"/>
    </source>
</evidence>
<comment type="caution">
    <text evidence="1">The sequence shown here is derived from an EMBL/GenBank/DDBJ whole genome shotgun (WGS) entry which is preliminary data.</text>
</comment>
<name>A0ABQ0K1T8_9BACT</name>